<feature type="region of interest" description="Disordered" evidence="1">
    <location>
        <begin position="298"/>
        <end position="379"/>
    </location>
</feature>
<dbReference type="AlphaFoldDB" id="A0AAD3CEA7"/>
<evidence type="ECO:0000313" key="2">
    <source>
        <dbReference type="EMBL" id="GFH44231.1"/>
    </source>
</evidence>
<comment type="caution">
    <text evidence="2">The sequence shown here is derived from an EMBL/GenBank/DDBJ whole genome shotgun (WGS) entry which is preliminary data.</text>
</comment>
<name>A0AAD3CEA7_9STRA</name>
<dbReference type="EMBL" id="BLLK01000019">
    <property type="protein sequence ID" value="GFH44231.1"/>
    <property type="molecule type" value="Genomic_DNA"/>
</dbReference>
<reference evidence="2 3" key="1">
    <citation type="journal article" date="2021" name="Sci. Rep.">
        <title>The genome of the diatom Chaetoceros tenuissimus carries an ancient integrated fragment of an extant virus.</title>
        <authorList>
            <person name="Hongo Y."/>
            <person name="Kimura K."/>
            <person name="Takaki Y."/>
            <person name="Yoshida Y."/>
            <person name="Baba S."/>
            <person name="Kobayashi G."/>
            <person name="Nagasaki K."/>
            <person name="Hano T."/>
            <person name="Tomaru Y."/>
        </authorList>
    </citation>
    <scope>NUCLEOTIDE SEQUENCE [LARGE SCALE GENOMIC DNA]</scope>
    <source>
        <strain evidence="2 3">NIES-3715</strain>
    </source>
</reference>
<accession>A0AAD3CEA7</accession>
<proteinExistence type="predicted"/>
<evidence type="ECO:0000256" key="1">
    <source>
        <dbReference type="SAM" id="MobiDB-lite"/>
    </source>
</evidence>
<gene>
    <name evidence="2" type="ORF">CTEN210_00705</name>
</gene>
<keyword evidence="3" id="KW-1185">Reference proteome</keyword>
<feature type="compositionally biased region" description="Basic and acidic residues" evidence="1">
    <location>
        <begin position="316"/>
        <end position="355"/>
    </location>
</feature>
<feature type="compositionally biased region" description="Basic residues" evidence="1">
    <location>
        <begin position="356"/>
        <end position="367"/>
    </location>
</feature>
<dbReference type="Proteomes" id="UP001054902">
    <property type="component" value="Unassembled WGS sequence"/>
</dbReference>
<sequence length="379" mass="42255">MNKERTSAQTLRSMYQETAALFLQSCASSTQKKKENAKQSCEALIARQLILNVMHEADYRADRDDSKCISSNETFIETSQEINIVRSGGNKETVASDVADQEAAKISNLYQSQRNALDQKSMHISISEFSKSLADSMFTNKRDMIRHDFYCKGCGHNLLPSPFAKDVKDSNVCNNAQIRLKTANRGKTRRRRASRQAAKKHTFENLVLQKGKGGGRAFAKGGIKNNNTFTTSTGHGRAVASVMDTETALRKRQASIRVHDGGCKNYISYKCICGTEQKFKGIKPSNFKMKMDNQDEIKNLGSNNSSKAYAASTKRKYTDDTSKNEGDDFIRLSSTPDKKQSIDIPKKKLKPLEKGPKKKKAKGKQKKSGLSDFLSSLND</sequence>
<organism evidence="2 3">
    <name type="scientific">Chaetoceros tenuissimus</name>
    <dbReference type="NCBI Taxonomy" id="426638"/>
    <lineage>
        <taxon>Eukaryota</taxon>
        <taxon>Sar</taxon>
        <taxon>Stramenopiles</taxon>
        <taxon>Ochrophyta</taxon>
        <taxon>Bacillariophyta</taxon>
        <taxon>Coscinodiscophyceae</taxon>
        <taxon>Chaetocerotophycidae</taxon>
        <taxon>Chaetocerotales</taxon>
        <taxon>Chaetocerotaceae</taxon>
        <taxon>Chaetoceros</taxon>
    </lineage>
</organism>
<evidence type="ECO:0000313" key="3">
    <source>
        <dbReference type="Proteomes" id="UP001054902"/>
    </source>
</evidence>
<protein>
    <submittedName>
        <fullName evidence="2">Uncharacterized protein</fullName>
    </submittedName>
</protein>